<evidence type="ECO:0000313" key="3">
    <source>
        <dbReference type="Proteomes" id="UP000254263"/>
    </source>
</evidence>
<dbReference type="GO" id="GO:0003676">
    <property type="term" value="F:nucleic acid binding"/>
    <property type="evidence" value="ECO:0007669"/>
    <property type="project" value="InterPro"/>
</dbReference>
<dbReference type="PANTHER" id="PTHR39639">
    <property type="entry name" value="CHROMOSOME 16, WHOLE GENOME SHOTGUN SEQUENCE"/>
    <property type="match status" value="1"/>
</dbReference>
<dbReference type="InterPro" id="IPR003615">
    <property type="entry name" value="HNH_nuc"/>
</dbReference>
<dbReference type="GO" id="GO:0008270">
    <property type="term" value="F:zinc ion binding"/>
    <property type="evidence" value="ECO:0007669"/>
    <property type="project" value="InterPro"/>
</dbReference>
<dbReference type="REBASE" id="405465">
    <property type="entry name" value="Pma13100ORF1556P"/>
</dbReference>
<proteinExistence type="predicted"/>
<protein>
    <submittedName>
        <fullName evidence="2">Uncharacterized conserved protein</fullName>
    </submittedName>
</protein>
<organism evidence="2 3">
    <name type="scientific">Porphyromonas macacae</name>
    <dbReference type="NCBI Taxonomy" id="28115"/>
    <lineage>
        <taxon>Bacteria</taxon>
        <taxon>Pseudomonadati</taxon>
        <taxon>Bacteroidota</taxon>
        <taxon>Bacteroidia</taxon>
        <taxon>Bacteroidales</taxon>
        <taxon>Porphyromonadaceae</taxon>
        <taxon>Porphyromonas</taxon>
    </lineage>
</organism>
<evidence type="ECO:0000259" key="1">
    <source>
        <dbReference type="SMART" id="SM00507"/>
    </source>
</evidence>
<dbReference type="Gene3D" id="1.10.30.50">
    <property type="match status" value="1"/>
</dbReference>
<dbReference type="Pfam" id="PF01844">
    <property type="entry name" value="HNH"/>
    <property type="match status" value="1"/>
</dbReference>
<dbReference type="GO" id="GO:0004519">
    <property type="term" value="F:endonuclease activity"/>
    <property type="evidence" value="ECO:0007669"/>
    <property type="project" value="InterPro"/>
</dbReference>
<dbReference type="InterPro" id="IPR002711">
    <property type="entry name" value="HNH"/>
</dbReference>
<dbReference type="Pfam" id="PF03235">
    <property type="entry name" value="GmrSD_N"/>
    <property type="match status" value="1"/>
</dbReference>
<feature type="domain" description="HNH nuclease" evidence="1">
    <location>
        <begin position="326"/>
        <end position="385"/>
    </location>
</feature>
<evidence type="ECO:0000313" key="2">
    <source>
        <dbReference type="EMBL" id="SUB78390.1"/>
    </source>
</evidence>
<gene>
    <name evidence="2" type="ORF">NCTC13100_01556</name>
</gene>
<dbReference type="AlphaFoldDB" id="A0A379DJ36"/>
<dbReference type="PANTHER" id="PTHR39639:SF1">
    <property type="entry name" value="DUF262 DOMAIN-CONTAINING PROTEIN"/>
    <property type="match status" value="1"/>
</dbReference>
<reference evidence="2 3" key="1">
    <citation type="submission" date="2018-06" db="EMBL/GenBank/DDBJ databases">
        <authorList>
            <consortium name="Pathogen Informatics"/>
            <person name="Doyle S."/>
        </authorList>
    </citation>
    <scope>NUCLEOTIDE SEQUENCE [LARGE SCALE GENOMIC DNA]</scope>
    <source>
        <strain evidence="2 3">NCTC13100</strain>
    </source>
</reference>
<dbReference type="SMART" id="SM00507">
    <property type="entry name" value="HNHc"/>
    <property type="match status" value="1"/>
</dbReference>
<sequence>MKTELHTEWTVADICKGFVYNELEGKGLFGLDGKLTIQPEYQRHYIYNDGKKDVAVIKSILSAYPLGLIYFNLTSEGQYEVLDGQQRITSIGRFVTGKFAIEDANGNIQYFSGLPAEQQQLILGSKLLVYVCQGEEREVKEWFKTINIVGVALNEQELLNAIYSGTFVNAAKRIFSNSQNAEVHKWSHYIKGDVKRQDYLKIALEWVSASLHKTIDAYMSMHRHDVEITELEHYFRSVIDWVATIFTMTEKEMCGLEWGRLYETYHTTPYGIDHITARVKALIEDEAIKCPRNIYEYVLGGEQNTSLLDVRFFDEKDKKAAYKRQTERAEKEGKSNCPLCATGENANKTRIYKLSEMDADHVTAWSKGGSTTLANCEMLCKTHNKSKGNK</sequence>
<dbReference type="EMBL" id="UGTI01000001">
    <property type="protein sequence ID" value="SUB78390.1"/>
    <property type="molecule type" value="Genomic_DNA"/>
</dbReference>
<dbReference type="CDD" id="cd00085">
    <property type="entry name" value="HNHc"/>
    <property type="match status" value="1"/>
</dbReference>
<dbReference type="InterPro" id="IPR004919">
    <property type="entry name" value="GmrSD_N"/>
</dbReference>
<accession>A0A379DJ36</accession>
<dbReference type="RefSeq" id="WP_018360136.1">
    <property type="nucleotide sequence ID" value="NZ_UGTI01000001.1"/>
</dbReference>
<name>A0A379DJ36_9PORP</name>
<dbReference type="Proteomes" id="UP000254263">
    <property type="component" value="Unassembled WGS sequence"/>
</dbReference>